<keyword evidence="3" id="KW-1185">Reference proteome</keyword>
<dbReference type="EMBL" id="CP078075">
    <property type="protein sequence ID" value="WDM42514.1"/>
    <property type="molecule type" value="Genomic_DNA"/>
</dbReference>
<protein>
    <submittedName>
        <fullName evidence="2">Helix-turn-helix domain-containing protein</fullName>
    </submittedName>
</protein>
<dbReference type="Proteomes" id="UP001215097">
    <property type="component" value="Chromosome"/>
</dbReference>
<dbReference type="InterPro" id="IPR041657">
    <property type="entry name" value="HTH_17"/>
</dbReference>
<organism evidence="2 3">
    <name type="scientific">Microbacterium luteolum</name>
    <name type="common">Aureobacterium luteolum</name>
    <dbReference type="NCBI Taxonomy" id="69367"/>
    <lineage>
        <taxon>Bacteria</taxon>
        <taxon>Bacillati</taxon>
        <taxon>Actinomycetota</taxon>
        <taxon>Actinomycetes</taxon>
        <taxon>Micrococcales</taxon>
        <taxon>Microbacteriaceae</taxon>
        <taxon>Microbacterium</taxon>
    </lineage>
</organism>
<dbReference type="SUPFAM" id="SSF46955">
    <property type="entry name" value="Putative DNA-binding domain"/>
    <property type="match status" value="1"/>
</dbReference>
<sequence>MSIETQTSPRRSPVFTTKQAAEYVGLKPQTLRFMKWEGTGPVVFKQGRLNVYYPADLDAWLAARLIEG</sequence>
<dbReference type="InterPro" id="IPR009061">
    <property type="entry name" value="DNA-bd_dom_put_sf"/>
</dbReference>
<reference evidence="2 3" key="1">
    <citation type="submission" date="2021-06" db="EMBL/GenBank/DDBJ databases">
        <title>Genome-based taxonomic framework of Microbacterium strains isolated from marine environment, the description of four new species and reclassification of four preexisting species.</title>
        <authorList>
            <person name="Lee S.D."/>
            <person name="Kim S.-M."/>
            <person name="Byeon Y.-S."/>
            <person name="Yang H.L."/>
            <person name="Kim I.S."/>
        </authorList>
    </citation>
    <scope>NUCLEOTIDE SEQUENCE [LARGE SCALE GENOMIC DNA]</scope>
    <source>
        <strain evidence="2 3">KACC 14465</strain>
    </source>
</reference>
<evidence type="ECO:0000313" key="3">
    <source>
        <dbReference type="Proteomes" id="UP001215097"/>
    </source>
</evidence>
<dbReference type="Pfam" id="PF12728">
    <property type="entry name" value="HTH_17"/>
    <property type="match status" value="1"/>
</dbReference>
<name>A0ABY7XN94_MICLT</name>
<dbReference type="RefSeq" id="WP_282216367.1">
    <property type="nucleotide sequence ID" value="NZ_BAAAUN010000001.1"/>
</dbReference>
<accession>A0ABY7XN94</accession>
<evidence type="ECO:0000313" key="2">
    <source>
        <dbReference type="EMBL" id="WDM42514.1"/>
    </source>
</evidence>
<feature type="domain" description="Helix-turn-helix" evidence="1">
    <location>
        <begin position="15"/>
        <end position="64"/>
    </location>
</feature>
<evidence type="ECO:0000259" key="1">
    <source>
        <dbReference type="Pfam" id="PF12728"/>
    </source>
</evidence>
<gene>
    <name evidence="2" type="ORF">KV395_04175</name>
</gene>
<proteinExistence type="predicted"/>